<dbReference type="Proteomes" id="UP001181693">
    <property type="component" value="Unassembled WGS sequence"/>
</dbReference>
<feature type="transmembrane region" description="Helical" evidence="13">
    <location>
        <begin position="207"/>
        <end position="233"/>
    </location>
</feature>
<proteinExistence type="inferred from homology"/>
<feature type="transmembrane region" description="Helical" evidence="13">
    <location>
        <begin position="112"/>
        <end position="134"/>
    </location>
</feature>
<keyword evidence="6 13" id="KW-1133">Transmembrane helix</keyword>
<sequence>MGAVIHSFVAVVNICDWMKGRQMTAFDKTVTFLSIARMIFQLACLINMFLEICYQDNFLFSAVKRCGDFTELFSNSCCIWLFTLVVLMFCLKISNIHHSYFQRLKLIIAQRIVHLITASVAVSILNTIAFLWIAELIQNRNFTGAYVIDYTDHNVALQYLYTYTLGNVVPFFIQLTCSILVIYSLCSHLKRMKGRTNITTQVDPFYVAIRASIFCFLNFVLQVIVTVTFVFHYETLGILFSYVTWNFFPTIHSFYLILCTVKLRNALSSILKSGKKCLVKDGQSEPNSIDLVGQ</sequence>
<evidence type="ECO:0000256" key="7">
    <source>
        <dbReference type="ARBA" id="ARBA00023040"/>
    </source>
</evidence>
<keyword evidence="8 12" id="KW-0472">Membrane</keyword>
<keyword evidence="7 12" id="KW-0297">G-protein coupled receptor</keyword>
<evidence type="ECO:0000256" key="11">
    <source>
        <dbReference type="RuleBase" id="RU004423"/>
    </source>
</evidence>
<evidence type="ECO:0000256" key="13">
    <source>
        <dbReference type="SAM" id="Phobius"/>
    </source>
</evidence>
<feature type="transmembrane region" description="Helical" evidence="13">
    <location>
        <begin position="239"/>
        <end position="258"/>
    </location>
</feature>
<evidence type="ECO:0000313" key="14">
    <source>
        <dbReference type="EMBL" id="DBA25487.1"/>
    </source>
</evidence>
<evidence type="ECO:0000313" key="15">
    <source>
        <dbReference type="Proteomes" id="UP001181693"/>
    </source>
</evidence>
<feature type="transmembrane region" description="Helical" evidence="13">
    <location>
        <begin position="168"/>
        <end position="186"/>
    </location>
</feature>
<dbReference type="EMBL" id="DYDO01000004">
    <property type="protein sequence ID" value="DBA25487.1"/>
    <property type="molecule type" value="Genomic_DNA"/>
</dbReference>
<dbReference type="PANTHER" id="PTHR11394">
    <property type="entry name" value="TASTE RECEPTOR TYPE 2"/>
    <property type="match status" value="1"/>
</dbReference>
<organism evidence="14 15">
    <name type="scientific">Pyxicephalus adspersus</name>
    <name type="common">African bullfrog</name>
    <dbReference type="NCBI Taxonomy" id="30357"/>
    <lineage>
        <taxon>Eukaryota</taxon>
        <taxon>Metazoa</taxon>
        <taxon>Chordata</taxon>
        <taxon>Craniata</taxon>
        <taxon>Vertebrata</taxon>
        <taxon>Euteleostomi</taxon>
        <taxon>Amphibia</taxon>
        <taxon>Batrachia</taxon>
        <taxon>Anura</taxon>
        <taxon>Neobatrachia</taxon>
        <taxon>Ranoidea</taxon>
        <taxon>Pyxicephalidae</taxon>
        <taxon>Pyxicephalinae</taxon>
        <taxon>Pyxicephalus</taxon>
    </lineage>
</organism>
<comment type="caution">
    <text evidence="14">The sequence shown here is derived from an EMBL/GenBank/DDBJ whole genome shotgun (WGS) entry which is preliminary data.</text>
</comment>
<evidence type="ECO:0000256" key="9">
    <source>
        <dbReference type="ARBA" id="ARBA00023170"/>
    </source>
</evidence>
<keyword evidence="9 12" id="KW-0675">Receptor</keyword>
<keyword evidence="15" id="KW-1185">Reference proteome</keyword>
<evidence type="ECO:0000256" key="12">
    <source>
        <dbReference type="RuleBase" id="RU004424"/>
    </source>
</evidence>
<evidence type="ECO:0000256" key="4">
    <source>
        <dbReference type="ARBA" id="ARBA00022606"/>
    </source>
</evidence>
<dbReference type="Pfam" id="PF05296">
    <property type="entry name" value="TAS2R"/>
    <property type="match status" value="1"/>
</dbReference>
<keyword evidence="3 12" id="KW-0919">Taste</keyword>
<gene>
    <name evidence="14" type="ORF">GDO54_009867</name>
</gene>
<dbReference type="GO" id="GO:0004930">
    <property type="term" value="F:G protein-coupled receptor activity"/>
    <property type="evidence" value="ECO:0007669"/>
    <property type="project" value="UniProtKB-KW"/>
</dbReference>
<evidence type="ECO:0000256" key="3">
    <source>
        <dbReference type="ARBA" id="ARBA00022480"/>
    </source>
</evidence>
<dbReference type="GO" id="GO:0033038">
    <property type="term" value="F:bitter taste receptor activity"/>
    <property type="evidence" value="ECO:0007669"/>
    <property type="project" value="InterPro"/>
</dbReference>
<name>A0AAV3ANC5_PYXAD</name>
<dbReference type="InterPro" id="IPR007960">
    <property type="entry name" value="TAS2R"/>
</dbReference>
<dbReference type="PANTHER" id="PTHR11394:SF160">
    <property type="entry name" value="TASTE RECEPTOR TYPE 2"/>
    <property type="match status" value="1"/>
</dbReference>
<protein>
    <recommendedName>
        <fullName evidence="12">Taste receptor type 2</fullName>
    </recommendedName>
</protein>
<keyword evidence="4 12" id="KW-0716">Sensory transduction</keyword>
<evidence type="ECO:0000256" key="6">
    <source>
        <dbReference type="ARBA" id="ARBA00022989"/>
    </source>
</evidence>
<comment type="subcellular location">
    <subcellularLocation>
        <location evidence="1 12">Membrane</location>
        <topology evidence="1 12">Multi-pass membrane protein</topology>
    </subcellularLocation>
</comment>
<reference evidence="14" key="1">
    <citation type="thesis" date="2020" institute="ProQuest LLC" country="789 East Eisenhower Parkway, Ann Arbor, MI, USA">
        <title>Comparative Genomics and Chromosome Evolution.</title>
        <authorList>
            <person name="Mudd A.B."/>
        </authorList>
    </citation>
    <scope>NUCLEOTIDE SEQUENCE</scope>
    <source>
        <strain evidence="14">1538</strain>
        <tissue evidence="14">Blood</tissue>
    </source>
</reference>
<evidence type="ECO:0000256" key="10">
    <source>
        <dbReference type="ARBA" id="ARBA00023224"/>
    </source>
</evidence>
<accession>A0AAV3ANC5</accession>
<feature type="transmembrane region" description="Helical" evidence="13">
    <location>
        <begin position="72"/>
        <end position="91"/>
    </location>
</feature>
<evidence type="ECO:0000256" key="5">
    <source>
        <dbReference type="ARBA" id="ARBA00022692"/>
    </source>
</evidence>
<evidence type="ECO:0000256" key="8">
    <source>
        <dbReference type="ARBA" id="ARBA00023136"/>
    </source>
</evidence>
<keyword evidence="5 12" id="KW-0812">Transmembrane</keyword>
<dbReference type="SUPFAM" id="SSF81321">
    <property type="entry name" value="Family A G protein-coupled receptor-like"/>
    <property type="match status" value="1"/>
</dbReference>
<dbReference type="GO" id="GO:0016020">
    <property type="term" value="C:membrane"/>
    <property type="evidence" value="ECO:0007669"/>
    <property type="project" value="UniProtKB-SubCell"/>
</dbReference>
<evidence type="ECO:0000256" key="1">
    <source>
        <dbReference type="ARBA" id="ARBA00004141"/>
    </source>
</evidence>
<evidence type="ECO:0000256" key="2">
    <source>
        <dbReference type="ARBA" id="ARBA00007376"/>
    </source>
</evidence>
<dbReference type="AlphaFoldDB" id="A0AAV3ANC5"/>
<keyword evidence="10 12" id="KW-0807">Transducer</keyword>
<comment type="similarity">
    <text evidence="2 11">Belongs to the G-protein coupled receptor T2R family.</text>
</comment>
<feature type="transmembrane region" description="Helical" evidence="13">
    <location>
        <begin position="29"/>
        <end position="52"/>
    </location>
</feature>